<dbReference type="Pfam" id="PF13519">
    <property type="entry name" value="VWA_2"/>
    <property type="match status" value="1"/>
</dbReference>
<evidence type="ECO:0000256" key="6">
    <source>
        <dbReference type="ARBA" id="ARBA00022723"/>
    </source>
</evidence>
<evidence type="ECO:0000256" key="13">
    <source>
        <dbReference type="ARBA" id="ARBA00023157"/>
    </source>
</evidence>
<feature type="signal peptide" evidence="16">
    <location>
        <begin position="1"/>
        <end position="26"/>
    </location>
</feature>
<name>A0A067RQW2_ZOONE</name>
<keyword evidence="5" id="KW-0812">Transmembrane</keyword>
<keyword evidence="6" id="KW-0479">Metal-binding</keyword>
<accession>A0A067RQW2</accession>
<dbReference type="InterPro" id="IPR002035">
    <property type="entry name" value="VWF_A"/>
</dbReference>
<dbReference type="GO" id="GO:0005245">
    <property type="term" value="F:voltage-gated calcium channel activity"/>
    <property type="evidence" value="ECO:0007669"/>
    <property type="project" value="TreeGrafter"/>
</dbReference>
<keyword evidence="19" id="KW-1185">Reference proteome</keyword>
<feature type="chain" id="PRO_5001645358" evidence="16">
    <location>
        <begin position="27"/>
        <end position="1237"/>
    </location>
</feature>
<keyword evidence="3" id="KW-0109">Calcium transport</keyword>
<dbReference type="OMA" id="IRRCNES"/>
<keyword evidence="11" id="KW-0406">Ion transport</keyword>
<dbReference type="InParanoid" id="A0A067RQW2"/>
<keyword evidence="10" id="KW-1133">Transmembrane helix</keyword>
<dbReference type="InterPro" id="IPR051173">
    <property type="entry name" value="Ca_channel_alpha-2/delta"/>
</dbReference>
<protein>
    <submittedName>
        <fullName evidence="18">Voltage-dependent calcium channel subunit alpha-2/delta-3</fullName>
    </submittedName>
</protein>
<dbReference type="Gene3D" id="3.40.50.410">
    <property type="entry name" value="von Willebrand factor, type A domain"/>
    <property type="match status" value="1"/>
</dbReference>
<evidence type="ECO:0000256" key="15">
    <source>
        <dbReference type="ARBA" id="ARBA00023303"/>
    </source>
</evidence>
<evidence type="ECO:0000256" key="11">
    <source>
        <dbReference type="ARBA" id="ARBA00023065"/>
    </source>
</evidence>
<dbReference type="Proteomes" id="UP000027135">
    <property type="component" value="Unassembled WGS sequence"/>
</dbReference>
<dbReference type="FunFam" id="3.40.50.410:FF:000095">
    <property type="entry name" value="Dihydropyridine-sensitive l-type calcium channel"/>
    <property type="match status" value="1"/>
</dbReference>
<evidence type="ECO:0000256" key="12">
    <source>
        <dbReference type="ARBA" id="ARBA00023136"/>
    </source>
</evidence>
<dbReference type="CDD" id="cd01463">
    <property type="entry name" value="vWA_VGCC_like"/>
    <property type="match status" value="1"/>
</dbReference>
<evidence type="ECO:0000256" key="10">
    <source>
        <dbReference type="ARBA" id="ARBA00022989"/>
    </source>
</evidence>
<reference evidence="18 19" key="1">
    <citation type="journal article" date="2014" name="Nat. Commun.">
        <title>Molecular traces of alternative social organization in a termite genome.</title>
        <authorList>
            <person name="Terrapon N."/>
            <person name="Li C."/>
            <person name="Robertson H.M."/>
            <person name="Ji L."/>
            <person name="Meng X."/>
            <person name="Booth W."/>
            <person name="Chen Z."/>
            <person name="Childers C.P."/>
            <person name="Glastad K.M."/>
            <person name="Gokhale K."/>
            <person name="Gowin J."/>
            <person name="Gronenberg W."/>
            <person name="Hermansen R.A."/>
            <person name="Hu H."/>
            <person name="Hunt B.G."/>
            <person name="Huylmans A.K."/>
            <person name="Khalil S.M."/>
            <person name="Mitchell R.D."/>
            <person name="Munoz-Torres M.C."/>
            <person name="Mustard J.A."/>
            <person name="Pan H."/>
            <person name="Reese J.T."/>
            <person name="Scharf M.E."/>
            <person name="Sun F."/>
            <person name="Vogel H."/>
            <person name="Xiao J."/>
            <person name="Yang W."/>
            <person name="Yang Z."/>
            <person name="Yang Z."/>
            <person name="Zhou J."/>
            <person name="Zhu J."/>
            <person name="Brent C.S."/>
            <person name="Elsik C.G."/>
            <person name="Goodisman M.A."/>
            <person name="Liberles D.A."/>
            <person name="Roe R.M."/>
            <person name="Vargo E.L."/>
            <person name="Vilcinskas A."/>
            <person name="Wang J."/>
            <person name="Bornberg-Bauer E."/>
            <person name="Korb J."/>
            <person name="Zhang G."/>
            <person name="Liebig J."/>
        </authorList>
    </citation>
    <scope>NUCLEOTIDE SEQUENCE [LARGE SCALE GENOMIC DNA]</scope>
    <source>
        <tissue evidence="18">Whole organism</tissue>
    </source>
</reference>
<keyword evidence="2" id="KW-0813">Transport</keyword>
<evidence type="ECO:0000259" key="17">
    <source>
        <dbReference type="PROSITE" id="PS50234"/>
    </source>
</evidence>
<dbReference type="eggNOG" id="KOG2353">
    <property type="taxonomic scope" value="Eukaryota"/>
</dbReference>
<keyword evidence="12" id="KW-0472">Membrane</keyword>
<dbReference type="STRING" id="136037.A0A067RQW2"/>
<dbReference type="InterPro" id="IPR013680">
    <property type="entry name" value="VDCC_a2/dsu"/>
</dbReference>
<dbReference type="AlphaFoldDB" id="A0A067RQW2"/>
<sequence>MEANLMIRMLFKFAFVFMIVLQVGVASRDGFFFSSEERDNIKYWADQLGDELWQLGQSVTKATEMKARYKKLNVQVREKDGEALLMEIVHNVQRMLDRKRDAVRCIVNAAEDAAEFFNGTDALHNYTFYSAKNSYVVGDVTDGKDDDAYKPMELDPNKNFYSIPVNLNYSSVHVPTNVFDRDGPVLDAIKWSESLDDVFVQNYFSDPGLSFQYFGSSIGLMRSYPAMKWKQEADLFDCRNKFWYTEAATCSKDVVILIDNSGSMTGYRNTIAKLTVSNILDTLNNNDFVAVYNYSGRAEEVVSCFKDRLVQATLENVSTLKAALEDVMPEGYANLTNAFTKAFKVLEKYRELRGCSNSSAGSQCNQAIMLVTDGVTGNHTEVFNTWNREANSTHIPVRVFTFLIGREVTKVREIQWMACLNRGYYVHIHSMNEVREQVFKYIPVIARPLVLQGTMHPVTWTPAYADTADPTLAAWLWDVMDTGRRKKQSEFAGSKDRYLSHGRKDYIYIKDSNQVVGNKNVKLQEYRIIVSVAIPAFNRMLNIDVTNETLLADLLGVAATDIPIKDIEKLTYKYKSGVNGYAFIVTNNGYILLHPDLRPVFDGVLKENYNSVDLTEVEFLDDSNGPRMLNPEIEELRKAMVNYSEGKMLKKRMKFHYDNIRRVAVEQKNFYFAPLKGTPFTLGLSLPDKYGMYYIKAGDEVQKSRHKKIPIIKYLQGGSWRIHPDWTYCKYHHQTHAFELPEDEMRHFLEKMRSPDWLWAEQYEDTEDEDEEVMLMMDNGTEAVNCNRRLKAEDEYYCDRELVQLFTFDAKVTDPFFREDELTYFEQEFVNLYNVSLKFVSTQSGLTRWLRFQERTELDEGDSDFGDLHKKSIEEPYYRSAVLQHGNNPDSYVFSVPFDAGLRDNAVVMASHAIFPRDGGMEAAASVVGLQFQHSALFSRFMSITSKTMCPSCRDCASEELDCFVIDDSGYVVLAEDKNLTGRFFGEVEGAIMDSLRTSSAVFKEVPIFDYQAICVDEEIEISNDANFILTPFNQLKLLVHWMYGQLLWLLFESNLSHIWYGIQSSARPIFEESFESYEIDINETDEVIDEDEDAGQRKTEEIFEVPRLCDNKRNLYVLQYENLKKYEYTYDQCSRPHIVQYIPHTNLVFVVIKSTFETCYKMVSSSSEEILYNGTDHPCQKVFLNDLPRRRISGCFSEHPLEHDVKLCGGCHSLRARALLFVVSWCVVYLGCIQYH</sequence>
<evidence type="ECO:0000256" key="16">
    <source>
        <dbReference type="SAM" id="SignalP"/>
    </source>
</evidence>
<dbReference type="PANTHER" id="PTHR10166">
    <property type="entry name" value="VOLTAGE-DEPENDENT CALCIUM CHANNEL SUBUNIT ALPHA-2/DELTA-RELATED"/>
    <property type="match status" value="1"/>
</dbReference>
<keyword evidence="8" id="KW-0106">Calcium</keyword>
<keyword evidence="15" id="KW-0407">Ion channel</keyword>
<dbReference type="CDD" id="cd12912">
    <property type="entry name" value="PDC2_MCP_like"/>
    <property type="match status" value="1"/>
</dbReference>
<evidence type="ECO:0000256" key="1">
    <source>
        <dbReference type="ARBA" id="ARBA00004479"/>
    </source>
</evidence>
<dbReference type="EMBL" id="KK852476">
    <property type="protein sequence ID" value="KDR23040.1"/>
    <property type="molecule type" value="Genomic_DNA"/>
</dbReference>
<dbReference type="FunCoup" id="A0A067RQW2">
    <property type="interactions" value="73"/>
</dbReference>
<dbReference type="SUPFAM" id="SSF53300">
    <property type="entry name" value="vWA-like"/>
    <property type="match status" value="1"/>
</dbReference>
<proteinExistence type="predicted"/>
<evidence type="ECO:0000256" key="2">
    <source>
        <dbReference type="ARBA" id="ARBA00022448"/>
    </source>
</evidence>
<dbReference type="Gene3D" id="3.30.450.20">
    <property type="entry name" value="PAS domain"/>
    <property type="match status" value="1"/>
</dbReference>
<dbReference type="Pfam" id="PF08399">
    <property type="entry name" value="VWA_N"/>
    <property type="match status" value="1"/>
</dbReference>
<keyword evidence="9" id="KW-0851">Voltage-gated channel</keyword>
<gene>
    <name evidence="18" type="ORF">L798_14593</name>
</gene>
<keyword evidence="4" id="KW-0107">Calcium channel</keyword>
<keyword evidence="7 16" id="KW-0732">Signal</keyword>
<feature type="domain" description="VWFA" evidence="17">
    <location>
        <begin position="253"/>
        <end position="442"/>
    </location>
</feature>
<evidence type="ECO:0000313" key="19">
    <source>
        <dbReference type="Proteomes" id="UP000027135"/>
    </source>
</evidence>
<dbReference type="GO" id="GO:0046872">
    <property type="term" value="F:metal ion binding"/>
    <property type="evidence" value="ECO:0007669"/>
    <property type="project" value="UniProtKB-KW"/>
</dbReference>
<dbReference type="PANTHER" id="PTHR10166:SF31">
    <property type="entry name" value="CA[2+] CHANNEL MUSCLE-SPECIFIC ALPHA2_DELTA SUBUNIT, ISOFORM A"/>
    <property type="match status" value="1"/>
</dbReference>
<evidence type="ECO:0000313" key="18">
    <source>
        <dbReference type="EMBL" id="KDR23040.1"/>
    </source>
</evidence>
<dbReference type="SMART" id="SM00327">
    <property type="entry name" value="VWA"/>
    <property type="match status" value="1"/>
</dbReference>
<evidence type="ECO:0000256" key="4">
    <source>
        <dbReference type="ARBA" id="ARBA00022673"/>
    </source>
</evidence>
<dbReference type="PROSITE" id="PS50234">
    <property type="entry name" value="VWFA"/>
    <property type="match status" value="1"/>
</dbReference>
<evidence type="ECO:0000256" key="3">
    <source>
        <dbReference type="ARBA" id="ARBA00022568"/>
    </source>
</evidence>
<evidence type="ECO:0000256" key="5">
    <source>
        <dbReference type="ARBA" id="ARBA00022692"/>
    </source>
</evidence>
<keyword evidence="13" id="KW-1015">Disulfide bond</keyword>
<evidence type="ECO:0000256" key="7">
    <source>
        <dbReference type="ARBA" id="ARBA00022729"/>
    </source>
</evidence>
<evidence type="ECO:0000256" key="8">
    <source>
        <dbReference type="ARBA" id="ARBA00022837"/>
    </source>
</evidence>
<organism evidence="18 19">
    <name type="scientific">Zootermopsis nevadensis</name>
    <name type="common">Dampwood termite</name>
    <dbReference type="NCBI Taxonomy" id="136037"/>
    <lineage>
        <taxon>Eukaryota</taxon>
        <taxon>Metazoa</taxon>
        <taxon>Ecdysozoa</taxon>
        <taxon>Arthropoda</taxon>
        <taxon>Hexapoda</taxon>
        <taxon>Insecta</taxon>
        <taxon>Pterygota</taxon>
        <taxon>Neoptera</taxon>
        <taxon>Polyneoptera</taxon>
        <taxon>Dictyoptera</taxon>
        <taxon>Blattodea</taxon>
        <taxon>Blattoidea</taxon>
        <taxon>Termitoidae</taxon>
        <taxon>Termopsidae</taxon>
        <taxon>Zootermopsis</taxon>
    </lineage>
</organism>
<comment type="subcellular location">
    <subcellularLocation>
        <location evidence="1">Membrane</location>
        <topology evidence="1">Single-pass type I membrane protein</topology>
    </subcellularLocation>
</comment>
<evidence type="ECO:0000256" key="14">
    <source>
        <dbReference type="ARBA" id="ARBA00023180"/>
    </source>
</evidence>
<dbReference type="InterPro" id="IPR036465">
    <property type="entry name" value="vWFA_dom_sf"/>
</dbReference>
<keyword evidence="14" id="KW-0325">Glycoprotein</keyword>
<evidence type="ECO:0000256" key="9">
    <source>
        <dbReference type="ARBA" id="ARBA00022882"/>
    </source>
</evidence>
<dbReference type="Pfam" id="PF08473">
    <property type="entry name" value="VGCC_alpha2"/>
    <property type="match status" value="1"/>
</dbReference>
<dbReference type="FunFam" id="3.30.450.20:FF:000057">
    <property type="entry name" value="Voltage-dependent calcium channel subunit alpha-2/delta-4"/>
    <property type="match status" value="1"/>
</dbReference>
<dbReference type="InterPro" id="IPR013608">
    <property type="entry name" value="VWA_N"/>
</dbReference>
<dbReference type="GO" id="GO:0005891">
    <property type="term" value="C:voltage-gated calcium channel complex"/>
    <property type="evidence" value="ECO:0007669"/>
    <property type="project" value="TreeGrafter"/>
</dbReference>